<organism evidence="1 2">
    <name type="scientific">Gordonia polyisoprenivorans</name>
    <dbReference type="NCBI Taxonomy" id="84595"/>
    <lineage>
        <taxon>Bacteria</taxon>
        <taxon>Bacillati</taxon>
        <taxon>Actinomycetota</taxon>
        <taxon>Actinomycetes</taxon>
        <taxon>Mycobacteriales</taxon>
        <taxon>Gordoniaceae</taxon>
        <taxon>Gordonia</taxon>
    </lineage>
</organism>
<evidence type="ECO:0000313" key="2">
    <source>
        <dbReference type="Proteomes" id="UP000563898"/>
    </source>
</evidence>
<evidence type="ECO:0008006" key="3">
    <source>
        <dbReference type="Google" id="ProtNLM"/>
    </source>
</evidence>
<dbReference type="Proteomes" id="UP000563898">
    <property type="component" value="Unassembled WGS sequence"/>
</dbReference>
<reference evidence="1 2" key="1">
    <citation type="submission" date="2020-04" db="EMBL/GenBank/DDBJ databases">
        <title>MicrobeNet Type strains.</title>
        <authorList>
            <person name="Nicholson A.C."/>
        </authorList>
    </citation>
    <scope>NUCLEOTIDE SEQUENCE [LARGE SCALE GENOMIC DNA]</scope>
    <source>
        <strain evidence="1 2">ATCC BAA-14</strain>
    </source>
</reference>
<dbReference type="Gene3D" id="3.30.870.10">
    <property type="entry name" value="Endonuclease Chain A"/>
    <property type="match status" value="1"/>
</dbReference>
<sequence length="590" mass="63207">MLAPDVRTTLLGELVPPPGYTIDHLVATTFTLDLDSALLPCLALAGSARVDAADTVETIASIKSTIGAIDIFHQNGQISIPQHRSRLYSLLEHAIHGVTPPHGLFHPKLWLTVYSGENGEQVLKLIVLSRNLTRDRSWDIVLTLDGTIVSSPSAQNKPLVDLLRYLAAAPSTEMEAFRVERLTKLAETIRYAEWTNPSGINDITFHVFGVPGHPQPRPDFSGYRHLVMSPFVNDSGIQILGADNLTVISRQEAFDGLSAEMADWIGQAYVLSPTAGLPAEDDDHPTGSGLLTGLHAKLYAVERAKLAHLFIGSANATGPAFTQNVEILVEMTGSANMYGVKALMDGDGFGPILDKTEIHPETAVDDESQHALDSYVRAVAAVPLCAQMDIDDKDRVHLHVTSETPLPSHDSQVTMSISLLTDPSTSTTLIPAVPVAVDYTNVALTDVTAFLVISAYDVDDRSSSTVVKATLIGDVPARLNGIVTAEINDPDAFRRFLALLLAFGLPDDPKQGSEAGDGGGSGAWNQLEQGLFEQLMRASVARPEVLDQLAGVVTTIVDNGDPHHVLPTGFAELWSAVDAATANVRSAVRV</sequence>
<dbReference type="InterPro" id="IPR059166">
    <property type="entry name" value="PLD-like_cat"/>
</dbReference>
<dbReference type="RefSeq" id="WP_006372052.1">
    <property type="nucleotide sequence ID" value="NZ_CP073075.1"/>
</dbReference>
<proteinExistence type="predicted"/>
<evidence type="ECO:0000313" key="1">
    <source>
        <dbReference type="EMBL" id="NKY04992.1"/>
    </source>
</evidence>
<dbReference type="EMBL" id="JAAXPC010000026">
    <property type="protein sequence ID" value="NKY04992.1"/>
    <property type="molecule type" value="Genomic_DNA"/>
</dbReference>
<protein>
    <recommendedName>
        <fullName evidence="3">PLD phosphodiesterase domain-containing protein</fullName>
    </recommendedName>
</protein>
<comment type="caution">
    <text evidence="1">The sequence shown here is derived from an EMBL/GenBank/DDBJ whole genome shotgun (WGS) entry which is preliminary data.</text>
</comment>
<gene>
    <name evidence="1" type="ORF">HGA05_25865</name>
</gene>
<dbReference type="AlphaFoldDB" id="A0A846WTX1"/>
<dbReference type="CDD" id="cd09176">
    <property type="entry name" value="PLDc_unchar6"/>
    <property type="match status" value="1"/>
</dbReference>
<name>A0A846WTX1_9ACTN</name>
<accession>A0A846WTX1</accession>